<dbReference type="SMART" id="SM00966">
    <property type="entry name" value="SpoVT_AbrB"/>
    <property type="match status" value="1"/>
</dbReference>
<dbReference type="EMBL" id="CABFWF030000015">
    <property type="protein sequence ID" value="CAD7051553.1"/>
    <property type="molecule type" value="Genomic_DNA"/>
</dbReference>
<dbReference type="InterPro" id="IPR007159">
    <property type="entry name" value="SpoVT-AbrB_dom"/>
</dbReference>
<protein>
    <submittedName>
        <fullName evidence="2">AbrB family transcriptional regulator</fullName>
    </submittedName>
</protein>
<dbReference type="NCBIfam" id="TIGR01439">
    <property type="entry name" value="lp_hng_hel_AbrB"/>
    <property type="match status" value="1"/>
</dbReference>
<dbReference type="InterPro" id="IPR037914">
    <property type="entry name" value="SpoVT-AbrB_sf"/>
</dbReference>
<proteinExistence type="predicted"/>
<gene>
    <name evidence="2" type="ORF">REJC140_01743</name>
</gene>
<accession>A0ABM8PW37</accession>
<organism evidence="2 3">
    <name type="scientific">Pseudorhizobium endolithicum</name>
    <dbReference type="NCBI Taxonomy" id="1191678"/>
    <lineage>
        <taxon>Bacteria</taxon>
        <taxon>Pseudomonadati</taxon>
        <taxon>Pseudomonadota</taxon>
        <taxon>Alphaproteobacteria</taxon>
        <taxon>Hyphomicrobiales</taxon>
        <taxon>Rhizobiaceae</taxon>
        <taxon>Rhizobium/Agrobacterium group</taxon>
        <taxon>Pseudorhizobium</taxon>
    </lineage>
</organism>
<evidence type="ECO:0000313" key="3">
    <source>
        <dbReference type="Proteomes" id="UP000606921"/>
    </source>
</evidence>
<name>A0ABM8PW37_9HYPH</name>
<reference evidence="2 3" key="1">
    <citation type="submission" date="2020-11" db="EMBL/GenBank/DDBJ databases">
        <authorList>
            <person name="Lassalle F."/>
        </authorList>
    </citation>
    <scope>NUCLEOTIDE SEQUENCE [LARGE SCALE GENOMIC DNA]</scope>
    <source>
        <strain evidence="2 3">JC140</strain>
    </source>
</reference>
<evidence type="ECO:0000259" key="1">
    <source>
        <dbReference type="SMART" id="SM00966"/>
    </source>
</evidence>
<feature type="domain" description="SpoVT-AbrB" evidence="1">
    <location>
        <begin position="7"/>
        <end position="52"/>
    </location>
</feature>
<evidence type="ECO:0000313" key="2">
    <source>
        <dbReference type="EMBL" id="CAD7051553.1"/>
    </source>
</evidence>
<dbReference type="Proteomes" id="UP000606921">
    <property type="component" value="Unassembled WGS sequence"/>
</dbReference>
<dbReference type="Gene3D" id="2.10.260.10">
    <property type="match status" value="1"/>
</dbReference>
<sequence>MAGTLTTTISTKGQVILPKVVRDRRDCNAGTKLIVEETPEGVLLKRAPIFPPTRPSDVFGMLRDKYSGKPKTIEEMDAGLLEAVAADFKRSVDPDS</sequence>
<keyword evidence="3" id="KW-1185">Reference proteome</keyword>
<dbReference type="SUPFAM" id="SSF89447">
    <property type="entry name" value="AbrB/MazE/MraZ-like"/>
    <property type="match status" value="1"/>
</dbReference>
<dbReference type="RefSeq" id="WP_142593795.1">
    <property type="nucleotide sequence ID" value="NZ_CABFWF030000015.1"/>
</dbReference>
<comment type="caution">
    <text evidence="2">The sequence shown here is derived from an EMBL/GenBank/DDBJ whole genome shotgun (WGS) entry which is preliminary data.</text>
</comment>